<feature type="domain" description="Sporulation stage II protein D amidase enhancer LytB N-terminal" evidence="1">
    <location>
        <begin position="100"/>
        <end position="216"/>
    </location>
</feature>
<dbReference type="RefSeq" id="WP_219426438.1">
    <property type="nucleotide sequence ID" value="NZ_JAHXQY010000017.1"/>
</dbReference>
<comment type="caution">
    <text evidence="2">The sequence shown here is derived from an EMBL/GenBank/DDBJ whole genome shotgun (WGS) entry which is preliminary data.</text>
</comment>
<dbReference type="EMBL" id="JAHXRF010000009">
    <property type="protein sequence ID" value="MBW4865770.1"/>
    <property type="molecule type" value="Genomic_DNA"/>
</dbReference>
<evidence type="ECO:0000313" key="2">
    <source>
        <dbReference type="EMBL" id="MBW4865770.1"/>
    </source>
</evidence>
<name>A0AAW4NR22_9BACT</name>
<dbReference type="PANTHER" id="PTHR30032">
    <property type="entry name" value="N-ACETYLMURAMOYL-L-ALANINE AMIDASE-RELATED"/>
    <property type="match status" value="1"/>
</dbReference>
<organism evidence="2 3">
    <name type="scientific">Segatella salivae</name>
    <dbReference type="NCBI Taxonomy" id="228604"/>
    <lineage>
        <taxon>Bacteria</taxon>
        <taxon>Pseudomonadati</taxon>
        <taxon>Bacteroidota</taxon>
        <taxon>Bacteroidia</taxon>
        <taxon>Bacteroidales</taxon>
        <taxon>Prevotellaceae</taxon>
        <taxon>Segatella</taxon>
    </lineage>
</organism>
<dbReference type="GO" id="GO:0030435">
    <property type="term" value="P:sporulation resulting in formation of a cellular spore"/>
    <property type="evidence" value="ECO:0007669"/>
    <property type="project" value="InterPro"/>
</dbReference>
<dbReference type="AlphaFoldDB" id="A0AAW4NR22"/>
<dbReference type="NCBIfam" id="TIGR02669">
    <property type="entry name" value="SpoIID_LytB"/>
    <property type="match status" value="1"/>
</dbReference>
<gene>
    <name evidence="2" type="ORF">KZY68_07060</name>
</gene>
<dbReference type="GO" id="GO:0030288">
    <property type="term" value="C:outer membrane-bounded periplasmic space"/>
    <property type="evidence" value="ECO:0007669"/>
    <property type="project" value="TreeGrafter"/>
</dbReference>
<reference evidence="2" key="1">
    <citation type="submission" date="2021-07" db="EMBL/GenBank/DDBJ databases">
        <title>Genomic diversity and antimicrobial resistance of Prevotella spp. isolated from chronic lung disease airways.</title>
        <authorList>
            <person name="Webb K.A."/>
            <person name="Olagoke O.S."/>
            <person name="Baird T."/>
            <person name="Neill J."/>
            <person name="Pham A."/>
            <person name="Wells T.J."/>
            <person name="Ramsay K.A."/>
            <person name="Bell S.C."/>
            <person name="Sarovich D.S."/>
            <person name="Price E.P."/>
        </authorList>
    </citation>
    <scope>NUCLEOTIDE SEQUENCE</scope>
    <source>
        <strain evidence="2">SCHI0047.S.3</strain>
    </source>
</reference>
<protein>
    <submittedName>
        <fullName evidence="2">SpoIID/LytB domain-containing protein</fullName>
    </submittedName>
</protein>
<dbReference type="InterPro" id="IPR013693">
    <property type="entry name" value="SpoIID/LytB_N"/>
</dbReference>
<dbReference type="InterPro" id="IPR013486">
    <property type="entry name" value="SpoIID/LytB"/>
</dbReference>
<evidence type="ECO:0000313" key="3">
    <source>
        <dbReference type="Proteomes" id="UP001196873"/>
    </source>
</evidence>
<dbReference type="PANTHER" id="PTHR30032:SF4">
    <property type="entry name" value="AMIDASE ENHANCER"/>
    <property type="match status" value="1"/>
</dbReference>
<proteinExistence type="predicted"/>
<dbReference type="Proteomes" id="UP001196873">
    <property type="component" value="Unassembled WGS sequence"/>
</dbReference>
<dbReference type="InterPro" id="IPR051922">
    <property type="entry name" value="Bact_Sporulation_Assoc"/>
</dbReference>
<evidence type="ECO:0000259" key="1">
    <source>
        <dbReference type="Pfam" id="PF08486"/>
    </source>
</evidence>
<accession>A0AAW4NR22</accession>
<sequence length="442" mass="49776">MKITTQPNVSVGIVSGREIKFCLNTTYVAEGMPSAGKQTVSFSENGVLWNGKTYKQLEFLPQSDEASFSLYDVTIGVNFHWERKETQTFLGKLKFIINGNSVCAVNELPVERYLESVISSEMSATSSLELLKAHAVISRSWLLVQMQNRRKGEATAHVAASEIQGNGELIRWYDREDHTLFDVCADDHCQRYQGITKETSVQVAEAIRQTAGQVLTDEDEICDARFSKCCGGETEEFQYCWENLRKPYLVALRDAPQQEALDLTVEANADRWIRSSPESFCNTRDAKVLSQVLNNYDQETSDFYRWRVGYTQQQVQQLLTEKLGIDFGAVVDLIPVERGTSGRLSKLRIVGEKLTLVIGKELEIRRALSKSHLYSSAFVVDAFDRNEQGIPKRFALIGAGWGHGVGLCQIGAAVMGERGYSYKEILLHYYPGAIIKQIYRQS</sequence>
<dbReference type="Pfam" id="PF08486">
    <property type="entry name" value="SpoIID"/>
    <property type="match status" value="1"/>
</dbReference>